<dbReference type="EMBL" id="BQNB010012469">
    <property type="protein sequence ID" value="GJT03943.1"/>
    <property type="molecule type" value="Genomic_DNA"/>
</dbReference>
<accession>A0ABQ5ARR3</accession>
<reference evidence="1" key="2">
    <citation type="submission" date="2022-01" db="EMBL/GenBank/DDBJ databases">
        <authorList>
            <person name="Yamashiro T."/>
            <person name="Shiraishi A."/>
            <person name="Satake H."/>
            <person name="Nakayama K."/>
        </authorList>
    </citation>
    <scope>NUCLEOTIDE SEQUENCE</scope>
</reference>
<dbReference type="InterPro" id="IPR053151">
    <property type="entry name" value="RNase_H-like"/>
</dbReference>
<dbReference type="GO" id="GO:0003964">
    <property type="term" value="F:RNA-directed DNA polymerase activity"/>
    <property type="evidence" value="ECO:0007669"/>
    <property type="project" value="UniProtKB-KW"/>
</dbReference>
<gene>
    <name evidence="1" type="ORF">Tco_0838405</name>
</gene>
<dbReference type="Proteomes" id="UP001151760">
    <property type="component" value="Unassembled WGS sequence"/>
</dbReference>
<organism evidence="1 2">
    <name type="scientific">Tanacetum coccineum</name>
    <dbReference type="NCBI Taxonomy" id="301880"/>
    <lineage>
        <taxon>Eukaryota</taxon>
        <taxon>Viridiplantae</taxon>
        <taxon>Streptophyta</taxon>
        <taxon>Embryophyta</taxon>
        <taxon>Tracheophyta</taxon>
        <taxon>Spermatophyta</taxon>
        <taxon>Magnoliopsida</taxon>
        <taxon>eudicotyledons</taxon>
        <taxon>Gunneridae</taxon>
        <taxon>Pentapetalae</taxon>
        <taxon>asterids</taxon>
        <taxon>campanulids</taxon>
        <taxon>Asterales</taxon>
        <taxon>Asteraceae</taxon>
        <taxon>Asteroideae</taxon>
        <taxon>Anthemideae</taxon>
        <taxon>Anthemidinae</taxon>
        <taxon>Tanacetum</taxon>
    </lineage>
</organism>
<keyword evidence="1" id="KW-0808">Transferase</keyword>
<dbReference type="PANTHER" id="PTHR47723:SF19">
    <property type="entry name" value="POLYNUCLEOTIDYL TRANSFERASE, RIBONUCLEASE H-LIKE SUPERFAMILY PROTEIN"/>
    <property type="match status" value="1"/>
</dbReference>
<reference evidence="1" key="1">
    <citation type="journal article" date="2022" name="Int. J. Mol. Sci.">
        <title>Draft Genome of Tanacetum Coccineum: Genomic Comparison of Closely Related Tanacetum-Family Plants.</title>
        <authorList>
            <person name="Yamashiro T."/>
            <person name="Shiraishi A."/>
            <person name="Nakayama K."/>
            <person name="Satake H."/>
        </authorList>
    </citation>
    <scope>NUCLEOTIDE SEQUENCE</scope>
</reference>
<keyword evidence="1" id="KW-0695">RNA-directed DNA polymerase</keyword>
<comment type="caution">
    <text evidence="1">The sequence shown here is derived from an EMBL/GenBank/DDBJ whole genome shotgun (WGS) entry which is preliminary data.</text>
</comment>
<dbReference type="SUPFAM" id="SSF53098">
    <property type="entry name" value="Ribonuclease H-like"/>
    <property type="match status" value="1"/>
</dbReference>
<keyword evidence="1" id="KW-0548">Nucleotidyltransferase</keyword>
<name>A0ABQ5ARR3_9ASTR</name>
<dbReference type="CDD" id="cd06222">
    <property type="entry name" value="RNase_H_like"/>
    <property type="match status" value="1"/>
</dbReference>
<sequence>MFSISMRYPRQKILLGWCAPTHGALKFNVDGSAMGKPSVAGIGGLLRNTDGVVLAIFSMSLGILDSNVAEVNHPDERPWRLLHHFHEIDAFLAVSPNRLVTHIKRERNNDADKLAEEGVS</sequence>
<proteinExistence type="predicted"/>
<keyword evidence="2" id="KW-1185">Reference proteome</keyword>
<dbReference type="PANTHER" id="PTHR47723">
    <property type="entry name" value="OS05G0353850 PROTEIN"/>
    <property type="match status" value="1"/>
</dbReference>
<evidence type="ECO:0000313" key="2">
    <source>
        <dbReference type="Proteomes" id="UP001151760"/>
    </source>
</evidence>
<dbReference type="InterPro" id="IPR012337">
    <property type="entry name" value="RNaseH-like_sf"/>
</dbReference>
<evidence type="ECO:0000313" key="1">
    <source>
        <dbReference type="EMBL" id="GJT03943.1"/>
    </source>
</evidence>
<dbReference type="InterPro" id="IPR044730">
    <property type="entry name" value="RNase_H-like_dom_plant"/>
</dbReference>
<protein>
    <submittedName>
        <fullName evidence="1">Reverse transcriptase</fullName>
    </submittedName>
</protein>